<organism evidence="1">
    <name type="scientific">Satyrvirus sp</name>
    <dbReference type="NCBI Taxonomy" id="2487771"/>
    <lineage>
        <taxon>Viruses</taxon>
        <taxon>Varidnaviria</taxon>
        <taxon>Bamfordvirae</taxon>
        <taxon>Nucleocytoviricota</taxon>
        <taxon>Megaviricetes</taxon>
        <taxon>Imitervirales</taxon>
        <taxon>Mimiviridae</taxon>
        <taxon>Megamimivirinae</taxon>
    </lineage>
</organism>
<accession>A0A3G5AG45</accession>
<dbReference type="EMBL" id="MK072444">
    <property type="protein sequence ID" value="AYV85251.1"/>
    <property type="molecule type" value="Genomic_DNA"/>
</dbReference>
<protein>
    <submittedName>
        <fullName evidence="1">Uncharacterized protein</fullName>
    </submittedName>
</protein>
<sequence>MCEETLNCDKILSVTARHSIFYLNYPYVMEIEYDKIQQNVNMIPIYVGKIPVYIPISVNDPTTIKKYKYQSKDHLLERIEEIKKLCKCKVINKL</sequence>
<evidence type="ECO:0000313" key="1">
    <source>
        <dbReference type="EMBL" id="AYV85251.1"/>
    </source>
</evidence>
<reference evidence="1" key="1">
    <citation type="submission" date="2018-10" db="EMBL/GenBank/DDBJ databases">
        <title>Hidden diversity of soil giant viruses.</title>
        <authorList>
            <person name="Schulz F."/>
            <person name="Alteio L."/>
            <person name="Goudeau D."/>
            <person name="Ryan E.M."/>
            <person name="Malmstrom R.R."/>
            <person name="Blanchard J."/>
            <person name="Woyke T."/>
        </authorList>
    </citation>
    <scope>NUCLEOTIDE SEQUENCE</scope>
    <source>
        <strain evidence="1">SAV1</strain>
    </source>
</reference>
<name>A0A3G5AG45_9VIRU</name>
<gene>
    <name evidence="1" type="ORF">Satyrvirus8_9</name>
</gene>
<proteinExistence type="predicted"/>